<protein>
    <submittedName>
        <fullName evidence="2">MarR family transcriptional regulator</fullName>
    </submittedName>
</protein>
<reference evidence="2" key="1">
    <citation type="submission" date="2019-12" db="EMBL/GenBank/DDBJ databases">
        <title>Novel species isolated from a subtropical stream in China.</title>
        <authorList>
            <person name="Lu H."/>
        </authorList>
    </citation>
    <scope>NUCLEOTIDE SEQUENCE [LARGE SCALE GENOMIC DNA]</scope>
    <source>
        <strain evidence="2">FT93W</strain>
    </source>
</reference>
<dbReference type="PROSITE" id="PS50995">
    <property type="entry name" value="HTH_MARR_2"/>
    <property type="match status" value="1"/>
</dbReference>
<organism evidence="2 3">
    <name type="scientific">Duganella fentianensis</name>
    <dbReference type="NCBI Taxonomy" id="2692177"/>
    <lineage>
        <taxon>Bacteria</taxon>
        <taxon>Pseudomonadati</taxon>
        <taxon>Pseudomonadota</taxon>
        <taxon>Betaproteobacteria</taxon>
        <taxon>Burkholderiales</taxon>
        <taxon>Oxalobacteraceae</taxon>
        <taxon>Telluria group</taxon>
        <taxon>Duganella</taxon>
    </lineage>
</organism>
<keyword evidence="3" id="KW-1185">Reference proteome</keyword>
<dbReference type="PANTHER" id="PTHR33164:SF43">
    <property type="entry name" value="HTH-TYPE TRANSCRIPTIONAL REPRESSOR YETL"/>
    <property type="match status" value="1"/>
</dbReference>
<dbReference type="Pfam" id="PF01047">
    <property type="entry name" value="MarR"/>
    <property type="match status" value="1"/>
</dbReference>
<dbReference type="GO" id="GO:0006950">
    <property type="term" value="P:response to stress"/>
    <property type="evidence" value="ECO:0007669"/>
    <property type="project" value="TreeGrafter"/>
</dbReference>
<dbReference type="InterPro" id="IPR000835">
    <property type="entry name" value="HTH_MarR-typ"/>
</dbReference>
<evidence type="ECO:0000259" key="1">
    <source>
        <dbReference type="PROSITE" id="PS50995"/>
    </source>
</evidence>
<dbReference type="PANTHER" id="PTHR33164">
    <property type="entry name" value="TRANSCRIPTIONAL REGULATOR, MARR FAMILY"/>
    <property type="match status" value="1"/>
</dbReference>
<dbReference type="SMART" id="SM00347">
    <property type="entry name" value="HTH_MARR"/>
    <property type="match status" value="1"/>
</dbReference>
<dbReference type="RefSeq" id="WP_161034261.1">
    <property type="nucleotide sequence ID" value="NZ_WWCL01000001.1"/>
</dbReference>
<dbReference type="InterPro" id="IPR039422">
    <property type="entry name" value="MarR/SlyA-like"/>
</dbReference>
<evidence type="ECO:0000313" key="3">
    <source>
        <dbReference type="Proteomes" id="UP000444316"/>
    </source>
</evidence>
<dbReference type="EMBL" id="WWCL01000001">
    <property type="protein sequence ID" value="MYN44624.1"/>
    <property type="molecule type" value="Genomic_DNA"/>
</dbReference>
<dbReference type="InterPro" id="IPR036388">
    <property type="entry name" value="WH-like_DNA-bd_sf"/>
</dbReference>
<dbReference type="Proteomes" id="UP000444316">
    <property type="component" value="Unassembled WGS sequence"/>
</dbReference>
<accession>A0A845HT64</accession>
<evidence type="ECO:0000313" key="2">
    <source>
        <dbReference type="EMBL" id="MYN44624.1"/>
    </source>
</evidence>
<dbReference type="GO" id="GO:0003700">
    <property type="term" value="F:DNA-binding transcription factor activity"/>
    <property type="evidence" value="ECO:0007669"/>
    <property type="project" value="InterPro"/>
</dbReference>
<dbReference type="SUPFAM" id="SSF46785">
    <property type="entry name" value="Winged helix' DNA-binding domain"/>
    <property type="match status" value="1"/>
</dbReference>
<dbReference type="InterPro" id="IPR036390">
    <property type="entry name" value="WH_DNA-bd_sf"/>
</dbReference>
<dbReference type="AlphaFoldDB" id="A0A845HT64"/>
<name>A0A845HT64_9BURK</name>
<gene>
    <name evidence="2" type="ORF">GTP23_05980</name>
</gene>
<feature type="domain" description="HTH marR-type" evidence="1">
    <location>
        <begin position="14"/>
        <end position="149"/>
    </location>
</feature>
<comment type="caution">
    <text evidence="2">The sequence shown here is derived from an EMBL/GenBank/DDBJ whole genome shotgun (WGS) entry which is preliminary data.</text>
</comment>
<proteinExistence type="predicted"/>
<dbReference type="Gene3D" id="1.10.10.10">
    <property type="entry name" value="Winged helix-like DNA-binding domain superfamily/Winged helix DNA-binding domain"/>
    <property type="match status" value="1"/>
</dbReference>
<sequence>MSDLSSPLPETGAALALALGLARAQATMVRRLDQVLGSYHGISFGDFMLLNSLARAPGGRMRRVDLAERQGLTASGVTRTLLPLEKIGLIERQQDPRDARVAYAALTASGRELLLNATPAAELCSKDLLRNCPGEQYASLTEAMTIISGLPSVPLGSAN</sequence>